<organism evidence="1">
    <name type="scientific">Rhizophora mucronata</name>
    <name type="common">Asiatic mangrove</name>
    <dbReference type="NCBI Taxonomy" id="61149"/>
    <lineage>
        <taxon>Eukaryota</taxon>
        <taxon>Viridiplantae</taxon>
        <taxon>Streptophyta</taxon>
        <taxon>Embryophyta</taxon>
        <taxon>Tracheophyta</taxon>
        <taxon>Spermatophyta</taxon>
        <taxon>Magnoliopsida</taxon>
        <taxon>eudicotyledons</taxon>
        <taxon>Gunneridae</taxon>
        <taxon>Pentapetalae</taxon>
        <taxon>rosids</taxon>
        <taxon>fabids</taxon>
        <taxon>Malpighiales</taxon>
        <taxon>Rhizophoraceae</taxon>
        <taxon>Rhizophora</taxon>
    </lineage>
</organism>
<evidence type="ECO:0000313" key="1">
    <source>
        <dbReference type="EMBL" id="MBX14635.1"/>
    </source>
</evidence>
<dbReference type="EMBL" id="GGEC01034151">
    <property type="protein sequence ID" value="MBX14635.1"/>
    <property type="molecule type" value="Transcribed_RNA"/>
</dbReference>
<name>A0A2P2L9H7_RHIMU</name>
<proteinExistence type="predicted"/>
<protein>
    <submittedName>
        <fullName evidence="1">Uncharacterized protein</fullName>
    </submittedName>
</protein>
<dbReference type="AlphaFoldDB" id="A0A2P2L9H7"/>
<accession>A0A2P2L9H7</accession>
<reference evidence="1" key="1">
    <citation type="submission" date="2018-02" db="EMBL/GenBank/DDBJ databases">
        <title>Rhizophora mucronata_Transcriptome.</title>
        <authorList>
            <person name="Meera S.P."/>
            <person name="Sreeshan A."/>
            <person name="Augustine A."/>
        </authorList>
    </citation>
    <scope>NUCLEOTIDE SEQUENCE</scope>
    <source>
        <tissue evidence="1">Leaf</tissue>
    </source>
</reference>
<sequence length="30" mass="3503">MNKHLSLVMSKKMDITHLGGFMVKITESYY</sequence>